<feature type="region of interest" description="Disordered" evidence="3">
    <location>
        <begin position="1"/>
        <end position="106"/>
    </location>
</feature>
<dbReference type="GO" id="GO:0003729">
    <property type="term" value="F:mRNA binding"/>
    <property type="evidence" value="ECO:0007669"/>
    <property type="project" value="InterPro"/>
</dbReference>
<gene>
    <name evidence="5" type="ORF">Egran_05386</name>
</gene>
<feature type="compositionally biased region" description="Gly residues" evidence="3">
    <location>
        <begin position="384"/>
        <end position="404"/>
    </location>
</feature>
<dbReference type="OrthoDB" id="1749473at2759"/>
<keyword evidence="1 2" id="KW-0694">RNA-binding</keyword>
<evidence type="ECO:0000256" key="3">
    <source>
        <dbReference type="SAM" id="MobiDB-lite"/>
    </source>
</evidence>
<dbReference type="PANTHER" id="PTHR47640">
    <property type="entry name" value="TRNA SELENOCYSTEINE 1-ASSOCIATED PROTEIN 1-RELATED-RELATED"/>
    <property type="match status" value="1"/>
</dbReference>
<dbReference type="Proteomes" id="UP000243515">
    <property type="component" value="Unassembled WGS sequence"/>
</dbReference>
<dbReference type="Gene3D" id="3.30.70.330">
    <property type="match status" value="1"/>
</dbReference>
<evidence type="ECO:0000259" key="4">
    <source>
        <dbReference type="PROSITE" id="PS50102"/>
    </source>
</evidence>
<protein>
    <recommendedName>
        <fullName evidence="4">RRM domain-containing protein</fullName>
    </recommendedName>
</protein>
<name>A0A232LSQ7_9EURO</name>
<dbReference type="InterPro" id="IPR034215">
    <property type="entry name" value="RBM42_RRM"/>
</dbReference>
<dbReference type="CDD" id="cd12383">
    <property type="entry name" value="RRM_RBM42"/>
    <property type="match status" value="1"/>
</dbReference>
<dbReference type="InterPro" id="IPR012677">
    <property type="entry name" value="Nucleotide-bd_a/b_plait_sf"/>
</dbReference>
<feature type="compositionally biased region" description="Low complexity" evidence="3">
    <location>
        <begin position="248"/>
        <end position="269"/>
    </location>
</feature>
<dbReference type="InterPro" id="IPR035979">
    <property type="entry name" value="RBD_domain_sf"/>
</dbReference>
<reference evidence="5 6" key="1">
    <citation type="journal article" date="2015" name="Environ. Microbiol.">
        <title>Metagenome sequence of Elaphomyces granulatus from sporocarp tissue reveals Ascomycota ectomycorrhizal fingerprints of genome expansion and a Proteobacteria-rich microbiome.</title>
        <authorList>
            <person name="Quandt C.A."/>
            <person name="Kohler A."/>
            <person name="Hesse C.N."/>
            <person name="Sharpton T.J."/>
            <person name="Martin F."/>
            <person name="Spatafora J.W."/>
        </authorList>
    </citation>
    <scope>NUCLEOTIDE SEQUENCE [LARGE SCALE GENOMIC DNA]</scope>
    <source>
        <strain evidence="5 6">OSC145934</strain>
    </source>
</reference>
<dbReference type="EMBL" id="NPHW01005344">
    <property type="protein sequence ID" value="OXV06847.1"/>
    <property type="molecule type" value="Genomic_DNA"/>
</dbReference>
<dbReference type="SUPFAM" id="SSF54928">
    <property type="entry name" value="RNA-binding domain, RBD"/>
    <property type="match status" value="1"/>
</dbReference>
<dbReference type="SMART" id="SM00360">
    <property type="entry name" value="RRM"/>
    <property type="match status" value="1"/>
</dbReference>
<dbReference type="PROSITE" id="PS50102">
    <property type="entry name" value="RRM"/>
    <property type="match status" value="1"/>
</dbReference>
<feature type="compositionally biased region" description="Polar residues" evidence="3">
    <location>
        <begin position="66"/>
        <end position="94"/>
    </location>
</feature>
<proteinExistence type="predicted"/>
<dbReference type="AlphaFoldDB" id="A0A232LSQ7"/>
<comment type="caution">
    <text evidence="5">The sequence shown here is derived from an EMBL/GenBank/DDBJ whole genome shotgun (WGS) entry which is preliminary data.</text>
</comment>
<feature type="region of interest" description="Disordered" evidence="3">
    <location>
        <begin position="242"/>
        <end position="279"/>
    </location>
</feature>
<feature type="domain" description="RRM" evidence="4">
    <location>
        <begin position="294"/>
        <end position="372"/>
    </location>
</feature>
<keyword evidence="6" id="KW-1185">Reference proteome</keyword>
<dbReference type="InterPro" id="IPR050825">
    <property type="entry name" value="RBM42_RBP45_47-like"/>
</dbReference>
<evidence type="ECO:0000256" key="1">
    <source>
        <dbReference type="ARBA" id="ARBA00022884"/>
    </source>
</evidence>
<evidence type="ECO:0000313" key="6">
    <source>
        <dbReference type="Proteomes" id="UP000243515"/>
    </source>
</evidence>
<dbReference type="PANTHER" id="PTHR47640:SF11">
    <property type="entry name" value="RNA-BINDING PROTEIN 42"/>
    <property type="match status" value="1"/>
</dbReference>
<feature type="compositionally biased region" description="Pro residues" evidence="3">
    <location>
        <begin position="1"/>
        <end position="34"/>
    </location>
</feature>
<dbReference type="InterPro" id="IPR000504">
    <property type="entry name" value="RRM_dom"/>
</dbReference>
<evidence type="ECO:0000313" key="5">
    <source>
        <dbReference type="EMBL" id="OXV06847.1"/>
    </source>
</evidence>
<dbReference type="Pfam" id="PF00076">
    <property type="entry name" value="RRM_1"/>
    <property type="match status" value="1"/>
</dbReference>
<accession>A0A232LSQ7</accession>
<organism evidence="5 6">
    <name type="scientific">Elaphomyces granulatus</name>
    <dbReference type="NCBI Taxonomy" id="519963"/>
    <lineage>
        <taxon>Eukaryota</taxon>
        <taxon>Fungi</taxon>
        <taxon>Dikarya</taxon>
        <taxon>Ascomycota</taxon>
        <taxon>Pezizomycotina</taxon>
        <taxon>Eurotiomycetes</taxon>
        <taxon>Eurotiomycetidae</taxon>
        <taxon>Eurotiales</taxon>
        <taxon>Elaphomycetaceae</taxon>
        <taxon>Elaphomyces</taxon>
    </lineage>
</organism>
<feature type="region of interest" description="Disordered" evidence="3">
    <location>
        <begin position="376"/>
        <end position="424"/>
    </location>
</feature>
<evidence type="ECO:0000256" key="2">
    <source>
        <dbReference type="PROSITE-ProRule" id="PRU00176"/>
    </source>
</evidence>
<sequence>MSLPPPSGPKQPLHPPTSLPPRPPLPAAPPPGSFPPAYSAAPAYAHTTSAVPGIVGPGYGGNGANPTSKTSGTGYNSFTAFQPRSITSSSQTYRTSSPVVAGPTTPPVGFPASTMATATATAAATAATTSTSGYGATYPNQQRPYQTGSTYYSQQNYGDHSYGQASSVPQIANPFPPPAPDQSNNYTRGKGYGRHDSGLDPEMEAQIAQWQSAYIAKDGDPPAGVKTAGRRDPTAVATGINAAPVSIPSNGPTAASTPTPGPGRTDPGPKTVVRSGGGQTWTDPSLLEWDPAHFRLFVGNLAGEVTDDSLKKAFAKYPSVQRARVIRDKQSEKSKGYGFVSFSDGDDYFKAAREMQGKYIGSHPVLLRRATTEVRPVSAKAKKGGNGILGTGGNQNHGAGGGGKVKNDGVKKHGKTKGGLRILG</sequence>